<comment type="caution">
    <text evidence="8">The sequence shown here is derived from an EMBL/GenBank/DDBJ whole genome shotgun (WGS) entry which is preliminary data.</text>
</comment>
<evidence type="ECO:0000313" key="8">
    <source>
        <dbReference type="EMBL" id="CAF3467721.1"/>
    </source>
</evidence>
<feature type="transmembrane region" description="Helical" evidence="6">
    <location>
        <begin position="335"/>
        <end position="355"/>
    </location>
</feature>
<dbReference type="PANTHER" id="PTHR10283">
    <property type="entry name" value="SOLUTE CARRIER FAMILY 13 MEMBER"/>
    <property type="match status" value="1"/>
</dbReference>
<evidence type="ECO:0000256" key="3">
    <source>
        <dbReference type="ARBA" id="ARBA00022692"/>
    </source>
</evidence>
<comment type="subcellular location">
    <subcellularLocation>
        <location evidence="1">Membrane</location>
        <topology evidence="1">Multi-pass membrane protein</topology>
    </subcellularLocation>
</comment>
<feature type="transmembrane region" description="Helical" evidence="6">
    <location>
        <begin position="213"/>
        <end position="231"/>
    </location>
</feature>
<feature type="transmembrane region" description="Helical" evidence="6">
    <location>
        <begin position="243"/>
        <end position="266"/>
    </location>
</feature>
<dbReference type="InterPro" id="IPR001898">
    <property type="entry name" value="SLC13A/DASS"/>
</dbReference>
<dbReference type="GO" id="GO:0005886">
    <property type="term" value="C:plasma membrane"/>
    <property type="evidence" value="ECO:0007669"/>
    <property type="project" value="TreeGrafter"/>
</dbReference>
<evidence type="ECO:0000256" key="5">
    <source>
        <dbReference type="ARBA" id="ARBA00023136"/>
    </source>
</evidence>
<keyword evidence="3 6" id="KW-0812">Transmembrane</keyword>
<feature type="signal peptide" evidence="7">
    <location>
        <begin position="1"/>
        <end position="20"/>
    </location>
</feature>
<proteinExistence type="inferred from homology"/>
<name>A0A818F1U0_9BILA</name>
<keyword evidence="5 6" id="KW-0472">Membrane</keyword>
<gene>
    <name evidence="8" type="ORF">KIK155_LOCUS13582</name>
</gene>
<dbReference type="GO" id="GO:0015556">
    <property type="term" value="F:C4-dicarboxylate transmembrane transporter activity"/>
    <property type="evidence" value="ECO:0007669"/>
    <property type="project" value="UniProtKB-ARBA"/>
</dbReference>
<dbReference type="Proteomes" id="UP000663865">
    <property type="component" value="Unassembled WGS sequence"/>
</dbReference>
<protein>
    <submittedName>
        <fullName evidence="8">Uncharacterized protein</fullName>
    </submittedName>
</protein>
<dbReference type="EMBL" id="CAJNYV010002270">
    <property type="protein sequence ID" value="CAF3467721.1"/>
    <property type="molecule type" value="Genomic_DNA"/>
</dbReference>
<keyword evidence="7" id="KW-0732">Signal</keyword>
<evidence type="ECO:0000256" key="7">
    <source>
        <dbReference type="SAM" id="SignalP"/>
    </source>
</evidence>
<evidence type="ECO:0000256" key="1">
    <source>
        <dbReference type="ARBA" id="ARBA00004141"/>
    </source>
</evidence>
<evidence type="ECO:0000256" key="2">
    <source>
        <dbReference type="ARBA" id="ARBA00006772"/>
    </source>
</evidence>
<reference evidence="8" key="1">
    <citation type="submission" date="2021-02" db="EMBL/GenBank/DDBJ databases">
        <authorList>
            <person name="Nowell W R."/>
        </authorList>
    </citation>
    <scope>NUCLEOTIDE SEQUENCE</scope>
</reference>
<evidence type="ECO:0000313" key="9">
    <source>
        <dbReference type="Proteomes" id="UP000663865"/>
    </source>
</evidence>
<feature type="transmembrane region" description="Helical" evidence="6">
    <location>
        <begin position="138"/>
        <end position="160"/>
    </location>
</feature>
<dbReference type="Pfam" id="PF00939">
    <property type="entry name" value="Na_sulph_symp"/>
    <property type="match status" value="1"/>
</dbReference>
<evidence type="ECO:0000256" key="4">
    <source>
        <dbReference type="ARBA" id="ARBA00022989"/>
    </source>
</evidence>
<accession>A0A818F1U0</accession>
<comment type="similarity">
    <text evidence="2">Belongs to the SLC13A/DASS transporter (TC 2.A.47) family. NADC subfamily.</text>
</comment>
<feature type="chain" id="PRO_5032853854" evidence="7">
    <location>
        <begin position="21"/>
        <end position="383"/>
    </location>
</feature>
<organism evidence="8 9">
    <name type="scientific">Rotaria socialis</name>
    <dbReference type="NCBI Taxonomy" id="392032"/>
    <lineage>
        <taxon>Eukaryota</taxon>
        <taxon>Metazoa</taxon>
        <taxon>Spiralia</taxon>
        <taxon>Gnathifera</taxon>
        <taxon>Rotifera</taxon>
        <taxon>Eurotatoria</taxon>
        <taxon>Bdelloidea</taxon>
        <taxon>Philodinida</taxon>
        <taxon>Philodinidae</taxon>
        <taxon>Rotaria</taxon>
    </lineage>
</organism>
<feature type="transmembrane region" description="Helical" evidence="6">
    <location>
        <begin position="83"/>
        <end position="102"/>
    </location>
</feature>
<sequence>MAGMMGATAFLSMWMNNTASTSIMLPVALAVVHELGIYSENSLNRQQAVQMYLVAFDSTNGEESDENKIEELTHTTQSCQRPFMFISMHIGIYLGFLLPVAYSSSIGGLSSLVGTTPNVYLKGFVESKYGGTGFRINFLNFLFFALPVGILMLILCWFWLQWCYNKQEHITDSTVAIFCGILPLILPDSNPFNRKHDWKYEPIVKWTQLAQNVSWGSILLLGAGLTIATAFEKSKLSDSVAQILGFVSGVPRAAASIIIIIVSGFFTEVTSNTSTASIFLPVLDSVATSSGIHPAFLILPCTLAVSLAFMLPIATPPNAIVFASGAIRVIDMIKTGIVMNLIGFLVIFIAANTWMPKIFDINEQTTAYFFNITYVVRSSVGNL</sequence>
<evidence type="ECO:0000256" key="6">
    <source>
        <dbReference type="SAM" id="Phobius"/>
    </source>
</evidence>
<keyword evidence="4 6" id="KW-1133">Transmembrane helix</keyword>
<dbReference type="GO" id="GO:0005310">
    <property type="term" value="F:dicarboxylic acid transmembrane transporter activity"/>
    <property type="evidence" value="ECO:0007669"/>
    <property type="project" value="UniProtKB-ARBA"/>
</dbReference>
<dbReference type="AlphaFoldDB" id="A0A818F1U0"/>
<dbReference type="PANTHER" id="PTHR10283:SF82">
    <property type="entry name" value="SOLUTE CARRIER FAMILY 13 MEMBER 2"/>
    <property type="match status" value="1"/>
</dbReference>